<dbReference type="SMART" id="SM00710">
    <property type="entry name" value="PbH1"/>
    <property type="match status" value="5"/>
</dbReference>
<evidence type="ECO:0000256" key="6">
    <source>
        <dbReference type="ARBA" id="ARBA00023295"/>
    </source>
</evidence>
<evidence type="ECO:0000256" key="8">
    <source>
        <dbReference type="PROSITE-ProRule" id="PRU10052"/>
    </source>
</evidence>
<dbReference type="InterPro" id="IPR000743">
    <property type="entry name" value="Glyco_hydro_28"/>
</dbReference>
<evidence type="ECO:0000256" key="3">
    <source>
        <dbReference type="ARBA" id="ARBA00022512"/>
    </source>
</evidence>
<organism evidence="11 12">
    <name type="scientific">Hibiscus sabdariffa</name>
    <name type="common">roselle</name>
    <dbReference type="NCBI Taxonomy" id="183260"/>
    <lineage>
        <taxon>Eukaryota</taxon>
        <taxon>Viridiplantae</taxon>
        <taxon>Streptophyta</taxon>
        <taxon>Embryophyta</taxon>
        <taxon>Tracheophyta</taxon>
        <taxon>Spermatophyta</taxon>
        <taxon>Magnoliopsida</taxon>
        <taxon>eudicotyledons</taxon>
        <taxon>Gunneridae</taxon>
        <taxon>Pentapetalae</taxon>
        <taxon>rosids</taxon>
        <taxon>malvids</taxon>
        <taxon>Malvales</taxon>
        <taxon>Malvaceae</taxon>
        <taxon>Malvoideae</taxon>
        <taxon>Hibiscus</taxon>
    </lineage>
</organism>
<dbReference type="PROSITE" id="PS00502">
    <property type="entry name" value="POLYGALACTURONASE"/>
    <property type="match status" value="1"/>
</dbReference>
<evidence type="ECO:0000313" key="12">
    <source>
        <dbReference type="Proteomes" id="UP001396334"/>
    </source>
</evidence>
<evidence type="ECO:0008006" key="13">
    <source>
        <dbReference type="Google" id="ProtNLM"/>
    </source>
</evidence>
<dbReference type="Pfam" id="PF00295">
    <property type="entry name" value="Glyco_hydro_28"/>
    <property type="match status" value="1"/>
</dbReference>
<keyword evidence="10" id="KW-0732">Signal</keyword>
<evidence type="ECO:0000256" key="10">
    <source>
        <dbReference type="SAM" id="SignalP"/>
    </source>
</evidence>
<dbReference type="InterPro" id="IPR011050">
    <property type="entry name" value="Pectin_lyase_fold/virulence"/>
</dbReference>
<feature type="active site" evidence="8">
    <location>
        <position position="274"/>
    </location>
</feature>
<evidence type="ECO:0000256" key="1">
    <source>
        <dbReference type="ARBA" id="ARBA00004191"/>
    </source>
</evidence>
<keyword evidence="3" id="KW-0134">Cell wall</keyword>
<comment type="caution">
    <text evidence="11">The sequence shown here is derived from an EMBL/GenBank/DDBJ whole genome shotgun (WGS) entry which is preliminary data.</text>
</comment>
<evidence type="ECO:0000256" key="5">
    <source>
        <dbReference type="ARBA" id="ARBA00022801"/>
    </source>
</evidence>
<dbReference type="Proteomes" id="UP001396334">
    <property type="component" value="Unassembled WGS sequence"/>
</dbReference>
<evidence type="ECO:0000313" key="11">
    <source>
        <dbReference type="EMBL" id="KAK9033294.1"/>
    </source>
</evidence>
<feature type="signal peptide" evidence="10">
    <location>
        <begin position="1"/>
        <end position="18"/>
    </location>
</feature>
<proteinExistence type="inferred from homology"/>
<dbReference type="Gene3D" id="2.160.20.10">
    <property type="entry name" value="Single-stranded right-handed beta-helix, Pectin lyase-like"/>
    <property type="match status" value="1"/>
</dbReference>
<dbReference type="SUPFAM" id="SSF51126">
    <property type="entry name" value="Pectin lyase-like"/>
    <property type="match status" value="1"/>
</dbReference>
<evidence type="ECO:0000256" key="9">
    <source>
        <dbReference type="RuleBase" id="RU361169"/>
    </source>
</evidence>
<evidence type="ECO:0000256" key="2">
    <source>
        <dbReference type="ARBA" id="ARBA00008834"/>
    </source>
</evidence>
<sequence length="456" mass="49246">MKLVFGFTVLLLIGFALGNEVFSEETKSAFAFAFDFDFISKQTSSSSSFNVMDYGAVGNGLVDDSQAFDEAWKAVCSANVGEETATLVVPQGKTFLLDALVFEGPCLPKTLHFQIGGSVIAPQGTSWGNGQVDAWIHFSSIENLILDGGGTINGQGSSWWQPCMKTSAFGFFFDCQRRPVALHFHNCSGLRLKGLTHLDSPMLHISINDCKDVVLSHLHIMAPGDSPNTDGIDISNSINVQIQDSTIGTGDDCVAINGGSSFINIIGVNCGPGHGISIGSLGDGAFDTVEGVHVKNCNFSNTQNGVRIKTFKVRVVRILKMVSYFRIILMKKEIVGWFGFRQNISFEQILFDNVKNPIIIDQFYEEKIRYRSYGIWEKAAGGIKVSDVTYSDVRGTSASEQAINLDCNNGVGCSNIVMRNIDITPSGGGGGPNIQGLCHNAHGTAFHVKPQVPCLS</sequence>
<keyword evidence="6 9" id="KW-0326">Glycosidase</keyword>
<keyword evidence="12" id="KW-1185">Reference proteome</keyword>
<protein>
    <recommendedName>
        <fullName evidence="13">Polygalacturonase</fullName>
    </recommendedName>
</protein>
<dbReference type="EMBL" id="JBBPBN010000008">
    <property type="protein sequence ID" value="KAK9033294.1"/>
    <property type="molecule type" value="Genomic_DNA"/>
</dbReference>
<name>A0ABR2T7W3_9ROSI</name>
<comment type="similarity">
    <text evidence="2 9">Belongs to the glycosyl hydrolase 28 family.</text>
</comment>
<gene>
    <name evidence="11" type="ORF">V6N11_018327</name>
</gene>
<evidence type="ECO:0000256" key="4">
    <source>
        <dbReference type="ARBA" id="ARBA00022525"/>
    </source>
</evidence>
<keyword evidence="5 9" id="KW-0378">Hydrolase</keyword>
<evidence type="ECO:0000256" key="7">
    <source>
        <dbReference type="ARBA" id="ARBA00023316"/>
    </source>
</evidence>
<keyword evidence="7" id="KW-0961">Cell wall biogenesis/degradation</keyword>
<dbReference type="PANTHER" id="PTHR31375">
    <property type="match status" value="1"/>
</dbReference>
<reference evidence="11 12" key="1">
    <citation type="journal article" date="2024" name="G3 (Bethesda)">
        <title>Genome assembly of Hibiscus sabdariffa L. provides insights into metabolisms of medicinal natural products.</title>
        <authorList>
            <person name="Kim T."/>
        </authorList>
    </citation>
    <scope>NUCLEOTIDE SEQUENCE [LARGE SCALE GENOMIC DNA]</scope>
    <source>
        <strain evidence="11">TK-2024</strain>
        <tissue evidence="11">Old leaves</tissue>
    </source>
</reference>
<dbReference type="InterPro" id="IPR012334">
    <property type="entry name" value="Pectin_lyas_fold"/>
</dbReference>
<keyword evidence="4" id="KW-0964">Secreted</keyword>
<comment type="subcellular location">
    <subcellularLocation>
        <location evidence="1">Secreted</location>
        <location evidence="1">Cell wall</location>
    </subcellularLocation>
</comment>
<accession>A0ABR2T7W3</accession>
<dbReference type="InterPro" id="IPR006626">
    <property type="entry name" value="PbH1"/>
</dbReference>
<feature type="chain" id="PRO_5046342123" description="Polygalacturonase" evidence="10">
    <location>
        <begin position="19"/>
        <end position="456"/>
    </location>
</feature>